<dbReference type="NCBIfam" id="TIGR02862">
    <property type="entry name" value="spore_BofA"/>
    <property type="match status" value="1"/>
</dbReference>
<keyword evidence="1" id="KW-1133">Transmembrane helix</keyword>
<organism evidence="2 3">
    <name type="scientific">Peribacillus huizhouensis</name>
    <dbReference type="NCBI Taxonomy" id="1501239"/>
    <lineage>
        <taxon>Bacteria</taxon>
        <taxon>Bacillati</taxon>
        <taxon>Bacillota</taxon>
        <taxon>Bacilli</taxon>
        <taxon>Bacillales</taxon>
        <taxon>Bacillaceae</taxon>
        <taxon>Peribacillus</taxon>
    </lineage>
</organism>
<dbReference type="Proteomes" id="UP000626697">
    <property type="component" value="Unassembled WGS sequence"/>
</dbReference>
<dbReference type="EMBL" id="JACJHX010000035">
    <property type="protein sequence ID" value="MBA9029371.1"/>
    <property type="molecule type" value="Genomic_DNA"/>
</dbReference>
<name>A0ABR6CWG6_9BACI</name>
<evidence type="ECO:0000313" key="2">
    <source>
        <dbReference type="EMBL" id="MBA9029371.1"/>
    </source>
</evidence>
<evidence type="ECO:0000256" key="1">
    <source>
        <dbReference type="SAM" id="Phobius"/>
    </source>
</evidence>
<evidence type="ECO:0000313" key="3">
    <source>
        <dbReference type="Proteomes" id="UP000626697"/>
    </source>
</evidence>
<protein>
    <submittedName>
        <fullName evidence="2">Inhibitor of the pro-sigma K processing machinery</fullName>
    </submittedName>
</protein>
<dbReference type="Pfam" id="PF07441">
    <property type="entry name" value="BofA"/>
    <property type="match status" value="1"/>
</dbReference>
<dbReference type="RefSeq" id="WP_028390588.1">
    <property type="nucleotide sequence ID" value="NZ_JACJHX010000035.1"/>
</dbReference>
<comment type="caution">
    <text evidence="2">The sequence shown here is derived from an EMBL/GenBank/DDBJ whole genome shotgun (WGS) entry which is preliminary data.</text>
</comment>
<feature type="transmembrane region" description="Helical" evidence="1">
    <location>
        <begin position="62"/>
        <end position="86"/>
    </location>
</feature>
<keyword evidence="3" id="KW-1185">Reference proteome</keyword>
<reference evidence="2 3" key="1">
    <citation type="submission" date="2020-08" db="EMBL/GenBank/DDBJ databases">
        <title>Genomic Encyclopedia of Type Strains, Phase IV (KMG-IV): sequencing the most valuable type-strain genomes for metagenomic binning, comparative biology and taxonomic classification.</title>
        <authorList>
            <person name="Goeker M."/>
        </authorList>
    </citation>
    <scope>NUCLEOTIDE SEQUENCE [LARGE SCALE GENOMIC DNA]</scope>
    <source>
        <strain evidence="2 3">DSM 105481</strain>
    </source>
</reference>
<sequence length="87" mass="9075">MEPMVIVSVIAGLIVLLLFVGAPIKPIRLIGQGVVKLIIGAVFLFFLNVFGNQLGVHVPINLATSAIAGILGIPGVATLAAIDYWII</sequence>
<keyword evidence="1" id="KW-0812">Transmembrane</keyword>
<gene>
    <name evidence="2" type="ORF">HNP81_004744</name>
</gene>
<feature type="transmembrane region" description="Helical" evidence="1">
    <location>
        <begin position="6"/>
        <end position="24"/>
    </location>
</feature>
<accession>A0ABR6CWG6</accession>
<feature type="transmembrane region" description="Helical" evidence="1">
    <location>
        <begin position="33"/>
        <end position="50"/>
    </location>
</feature>
<proteinExistence type="predicted"/>
<keyword evidence="1" id="KW-0472">Membrane</keyword>
<dbReference type="InterPro" id="IPR010001">
    <property type="entry name" value="BofA"/>
</dbReference>